<evidence type="ECO:0008006" key="4">
    <source>
        <dbReference type="Google" id="ProtNLM"/>
    </source>
</evidence>
<evidence type="ECO:0000313" key="3">
    <source>
        <dbReference type="Proteomes" id="UP000326912"/>
    </source>
</evidence>
<evidence type="ECO:0000313" key="2">
    <source>
        <dbReference type="EMBL" id="GER88747.1"/>
    </source>
</evidence>
<evidence type="ECO:0000313" key="1">
    <source>
        <dbReference type="EMBL" id="GER86420.1"/>
    </source>
</evidence>
<dbReference type="RefSeq" id="WP_151754554.1">
    <property type="nucleotide sequence ID" value="NZ_BKZW01000001.1"/>
</dbReference>
<keyword evidence="3" id="KW-1185">Reference proteome</keyword>
<protein>
    <recommendedName>
        <fullName evidence="4">Transposase</fullName>
    </recommendedName>
</protein>
<name>A0A5J4KJB9_9CHLR</name>
<proteinExistence type="predicted"/>
<comment type="caution">
    <text evidence="1">The sequence shown here is derived from an EMBL/GenBank/DDBJ whole genome shotgun (WGS) entry which is preliminary data.</text>
</comment>
<dbReference type="AlphaFoldDB" id="A0A5J4KJB9"/>
<dbReference type="EMBL" id="BKZW01000001">
    <property type="protein sequence ID" value="GER86420.1"/>
    <property type="molecule type" value="Genomic_DNA"/>
</dbReference>
<reference evidence="1 3" key="1">
    <citation type="submission" date="2019-10" db="EMBL/GenBank/DDBJ databases">
        <title>Dictyobacter vulcani sp. nov., within the class Ktedonobacteria, isolated from soil of volcanic Mt. Zao.</title>
        <authorList>
            <person name="Zheng Y."/>
            <person name="Wang C.M."/>
            <person name="Sakai Y."/>
            <person name="Abe K."/>
            <person name="Yokota A."/>
            <person name="Yabe S."/>
        </authorList>
    </citation>
    <scope>NUCLEOTIDE SEQUENCE [LARGE SCALE GENOMIC DNA]</scope>
    <source>
        <strain evidence="1 3">W12</strain>
    </source>
</reference>
<dbReference type="Proteomes" id="UP000326912">
    <property type="component" value="Unassembled WGS sequence"/>
</dbReference>
<gene>
    <name evidence="1" type="ORF">KDW_05820</name>
    <name evidence="2" type="ORF">KDW_29090</name>
</gene>
<accession>A0A5J4KJB9</accession>
<organism evidence="1 3">
    <name type="scientific">Dictyobacter vulcani</name>
    <dbReference type="NCBI Taxonomy" id="2607529"/>
    <lineage>
        <taxon>Bacteria</taxon>
        <taxon>Bacillati</taxon>
        <taxon>Chloroflexota</taxon>
        <taxon>Ktedonobacteria</taxon>
        <taxon>Ktedonobacterales</taxon>
        <taxon>Dictyobacteraceae</taxon>
        <taxon>Dictyobacter</taxon>
    </lineage>
</organism>
<sequence length="487" mass="54502">MIHCSTVEARVNMVSQMMTEPTHGLVSELSRTHHVSRQTLYRWAHIGRDALEAAFGKMSQPQKPSQSISSLVLTLLLETHASYRGIQSMLKDVHGIQISLGTIASLVKEAGQRAQRWMSQQRADMPRALALDEQYSSQRGKAYLNVIDVHSGHVWASIPPVKVDGESWILLWWQLQEQGIHASCTVSDGGMAIHEALKQVQSLPSHQRDVWHILHLAAQVQGRLEHCVKKAEDRLTIIQRQAQRVADGKKVIGRRPSADVDGHVRYIAQVRSIAEGVSYLSQELKRLLEIVVLSANAHMGILTSQDRMAEIETIVCLLEELAVQAPEKMQTHLRLLTRHLSLALPSLLLFARSLDERQHQACEQLGPHAISLLAWAWQRRKILGPSTQELLQSIEPAWRAVAEPLFHAWETAVRASSAVENWHSIVRPHLAVHRTLSAGMLALLAVWHNHRIAPRGLHEGLSPLQRTDASIPAMNWLTVLGYPAQVA</sequence>
<dbReference type="EMBL" id="BKZW01000001">
    <property type="protein sequence ID" value="GER88747.1"/>
    <property type="molecule type" value="Genomic_DNA"/>
</dbReference>